<dbReference type="AlphaFoldDB" id="A0A8X7VKZ6"/>
<reference evidence="2 3" key="1">
    <citation type="submission" date="2020-02" db="EMBL/GenBank/DDBJ databases">
        <authorList>
            <person name="Ma Q."/>
            <person name="Huang Y."/>
            <person name="Song X."/>
            <person name="Pei D."/>
        </authorList>
    </citation>
    <scope>NUCLEOTIDE SEQUENCE [LARGE SCALE GENOMIC DNA]</scope>
    <source>
        <strain evidence="2">Sxm20200214</strain>
        <tissue evidence="2">Leaf</tissue>
    </source>
</reference>
<dbReference type="Pfam" id="PF00642">
    <property type="entry name" value="zf-CCCH"/>
    <property type="match status" value="1"/>
</dbReference>
<name>A0A8X7VKZ6_BRACI</name>
<evidence type="ECO:0000313" key="3">
    <source>
        <dbReference type="Proteomes" id="UP000886595"/>
    </source>
</evidence>
<gene>
    <name evidence="2" type="ORF">Bca52824_024744</name>
</gene>
<comment type="caution">
    <text evidence="2">The sequence shown here is derived from an EMBL/GenBank/DDBJ whole genome shotgun (WGS) entry which is preliminary data.</text>
</comment>
<proteinExistence type="predicted"/>
<feature type="domain" description="C3H1-type" evidence="1">
    <location>
        <begin position="62"/>
        <end position="80"/>
    </location>
</feature>
<dbReference type="OrthoDB" id="411372at2759"/>
<evidence type="ECO:0000259" key="1">
    <source>
        <dbReference type="Pfam" id="PF00642"/>
    </source>
</evidence>
<accession>A0A8X7VKZ6</accession>
<dbReference type="GO" id="GO:0046872">
    <property type="term" value="F:metal ion binding"/>
    <property type="evidence" value="ECO:0007669"/>
    <property type="project" value="InterPro"/>
</dbReference>
<dbReference type="EMBL" id="JAAMPC010000005">
    <property type="protein sequence ID" value="KAG2313187.1"/>
    <property type="molecule type" value="Genomic_DNA"/>
</dbReference>
<protein>
    <recommendedName>
        <fullName evidence="1">C3H1-type domain-containing protein</fullName>
    </recommendedName>
</protein>
<sequence>MRISISRYHWSTYLAFASDSVRAFVPAIRSSYSKTLALPVQSLRGYIQIVLSLCMLSDQAGCPYVMRTGDCQFGNSCRYHYPLKAASQREFLSARLTLCPGIASCSHYEVLFSSLSYIMSAYTDMPFAPYPLGSSLLGTPALLSSSSSNDQRTEFHSSSSF</sequence>
<dbReference type="InterPro" id="IPR000571">
    <property type="entry name" value="Znf_CCCH"/>
</dbReference>
<dbReference type="Proteomes" id="UP000886595">
    <property type="component" value="Unassembled WGS sequence"/>
</dbReference>
<organism evidence="2 3">
    <name type="scientific">Brassica carinata</name>
    <name type="common">Ethiopian mustard</name>
    <name type="synonym">Abyssinian cabbage</name>
    <dbReference type="NCBI Taxonomy" id="52824"/>
    <lineage>
        <taxon>Eukaryota</taxon>
        <taxon>Viridiplantae</taxon>
        <taxon>Streptophyta</taxon>
        <taxon>Embryophyta</taxon>
        <taxon>Tracheophyta</taxon>
        <taxon>Spermatophyta</taxon>
        <taxon>Magnoliopsida</taxon>
        <taxon>eudicotyledons</taxon>
        <taxon>Gunneridae</taxon>
        <taxon>Pentapetalae</taxon>
        <taxon>rosids</taxon>
        <taxon>malvids</taxon>
        <taxon>Brassicales</taxon>
        <taxon>Brassicaceae</taxon>
        <taxon>Brassiceae</taxon>
        <taxon>Brassica</taxon>
    </lineage>
</organism>
<evidence type="ECO:0000313" key="2">
    <source>
        <dbReference type="EMBL" id="KAG2313187.1"/>
    </source>
</evidence>
<keyword evidence="3" id="KW-1185">Reference proteome</keyword>